<name>A0A1I4SQU6_9BACT</name>
<evidence type="ECO:0000259" key="7">
    <source>
        <dbReference type="PROSITE" id="PS51379"/>
    </source>
</evidence>
<evidence type="ECO:0000256" key="6">
    <source>
        <dbReference type="SAM" id="Phobius"/>
    </source>
</evidence>
<keyword evidence="4" id="KW-0408">Iron</keyword>
<dbReference type="PANTHER" id="PTHR43255">
    <property type="entry name" value="IRON-SULFUR-BINDING OXIDOREDUCTASE FADF-RELATED-RELATED"/>
    <property type="match status" value="1"/>
</dbReference>
<evidence type="ECO:0000256" key="2">
    <source>
        <dbReference type="ARBA" id="ARBA00022723"/>
    </source>
</evidence>
<feature type="domain" description="4Fe-4S ferredoxin-type" evidence="7">
    <location>
        <begin position="15"/>
        <end position="45"/>
    </location>
</feature>
<dbReference type="PROSITE" id="PS00198">
    <property type="entry name" value="4FE4S_FER_1"/>
    <property type="match status" value="1"/>
</dbReference>
<dbReference type="RefSeq" id="WP_093394087.1">
    <property type="nucleotide sequence ID" value="NZ_FOUU01000002.1"/>
</dbReference>
<evidence type="ECO:0000313" key="8">
    <source>
        <dbReference type="EMBL" id="SFM66720.1"/>
    </source>
</evidence>
<evidence type="ECO:0000256" key="1">
    <source>
        <dbReference type="ARBA" id="ARBA00022485"/>
    </source>
</evidence>
<dbReference type="Gene3D" id="1.20.950.20">
    <property type="entry name" value="Transmembrane di-heme cytochromes, Chain C"/>
    <property type="match status" value="1"/>
</dbReference>
<keyword evidence="6" id="KW-1133">Transmembrane helix</keyword>
<evidence type="ECO:0000256" key="4">
    <source>
        <dbReference type="ARBA" id="ARBA00023004"/>
    </source>
</evidence>
<dbReference type="GO" id="GO:0016491">
    <property type="term" value="F:oxidoreductase activity"/>
    <property type="evidence" value="ECO:0007669"/>
    <property type="project" value="UniProtKB-KW"/>
</dbReference>
<feature type="transmembrane region" description="Helical" evidence="6">
    <location>
        <begin position="319"/>
        <end position="338"/>
    </location>
</feature>
<proteinExistence type="predicted"/>
<evidence type="ECO:0000256" key="5">
    <source>
        <dbReference type="ARBA" id="ARBA00023014"/>
    </source>
</evidence>
<dbReference type="PROSITE" id="PS51379">
    <property type="entry name" value="4FE4S_FER_2"/>
    <property type="match status" value="2"/>
</dbReference>
<dbReference type="SUPFAM" id="SSF46548">
    <property type="entry name" value="alpha-helical ferredoxin"/>
    <property type="match status" value="1"/>
</dbReference>
<feature type="domain" description="4Fe-4S ferredoxin-type" evidence="7">
    <location>
        <begin position="57"/>
        <end position="82"/>
    </location>
</feature>
<keyword evidence="1" id="KW-0004">4Fe-4S</keyword>
<keyword evidence="6" id="KW-0472">Membrane</keyword>
<dbReference type="Gene3D" id="1.10.1060.10">
    <property type="entry name" value="Alpha-helical ferredoxin"/>
    <property type="match status" value="1"/>
</dbReference>
<dbReference type="InterPro" id="IPR036197">
    <property type="entry name" value="NarG-like_sf"/>
</dbReference>
<keyword evidence="2" id="KW-0479">Metal-binding</keyword>
<dbReference type="InterPro" id="IPR017896">
    <property type="entry name" value="4Fe4S_Fe-S-bd"/>
</dbReference>
<keyword evidence="5" id="KW-0411">Iron-sulfur</keyword>
<protein>
    <submittedName>
        <fullName evidence="8">Quinone-modifying oxidoreductase subunit QmoC</fullName>
    </submittedName>
</protein>
<feature type="transmembrane region" description="Helical" evidence="6">
    <location>
        <begin position="219"/>
        <end position="243"/>
    </location>
</feature>
<gene>
    <name evidence="8" type="ORF">SAMN05660836_01107</name>
</gene>
<dbReference type="PANTHER" id="PTHR43255:SF1">
    <property type="entry name" value="IRON-SULFUR-BINDING OXIDOREDUCTASE FADF-RELATED"/>
    <property type="match status" value="1"/>
</dbReference>
<reference evidence="8 9" key="1">
    <citation type="submission" date="2016-10" db="EMBL/GenBank/DDBJ databases">
        <authorList>
            <person name="de Groot N.N."/>
        </authorList>
    </citation>
    <scope>NUCLEOTIDE SEQUENCE [LARGE SCALE GENOMIC DNA]</scope>
    <source>
        <strain evidence="8 9">DSM 9990</strain>
    </source>
</reference>
<dbReference type="OrthoDB" id="9794954at2"/>
<feature type="transmembrane region" description="Helical" evidence="6">
    <location>
        <begin position="116"/>
        <end position="136"/>
    </location>
</feature>
<keyword evidence="3" id="KW-0560">Oxidoreductase</keyword>
<evidence type="ECO:0000256" key="3">
    <source>
        <dbReference type="ARBA" id="ARBA00023002"/>
    </source>
</evidence>
<dbReference type="InterPro" id="IPR051460">
    <property type="entry name" value="HdrC_iron-sulfur_subunit"/>
</dbReference>
<dbReference type="STRING" id="39841.SAMN05660836_01107"/>
<dbReference type="SUPFAM" id="SSF103501">
    <property type="entry name" value="Respiratory nitrate reductase 1 gamma chain"/>
    <property type="match status" value="1"/>
</dbReference>
<dbReference type="InterPro" id="IPR009051">
    <property type="entry name" value="Helical_ferredxn"/>
</dbReference>
<feature type="transmembrane region" description="Helical" evidence="6">
    <location>
        <begin position="156"/>
        <end position="174"/>
    </location>
</feature>
<dbReference type="AlphaFoldDB" id="A0A1I4SQU6"/>
<accession>A0A1I4SQU6</accession>
<dbReference type="GO" id="GO:0046872">
    <property type="term" value="F:metal ion binding"/>
    <property type="evidence" value="ECO:0007669"/>
    <property type="project" value="UniProtKB-KW"/>
</dbReference>
<dbReference type="GO" id="GO:0005886">
    <property type="term" value="C:plasma membrane"/>
    <property type="evidence" value="ECO:0007669"/>
    <property type="project" value="TreeGrafter"/>
</dbReference>
<feature type="transmembrane region" description="Helical" evidence="6">
    <location>
        <begin position="295"/>
        <end position="313"/>
    </location>
</feature>
<dbReference type="Pfam" id="PF13183">
    <property type="entry name" value="Fer4_8"/>
    <property type="match status" value="1"/>
</dbReference>
<evidence type="ECO:0000313" key="9">
    <source>
        <dbReference type="Proteomes" id="UP000199611"/>
    </source>
</evidence>
<sequence length="383" mass="44170">MGIKVDPTLMKELEIYGLKDAKKCFHCGNCTAVCPLSENKTPFPRKLVKYVQLGLRDKILRSPEPWLCYYCGTCSEKCPRGADPGETMMVMRRYLTAQYDWTGFARRFYTSEKFEIVAIVIVAVLVGLGLLIFNTGNPDWEHARLNSVWPKEKIELADLIMAAVLSFLLLSNAYRCMKFILGDLVGKIPFKYYRAEFKELVVNFLTQKRWAKCEDKMQWFVHLMIMTGYSTAFLLVVGLIRLFQRDEIYPPLHPIRLLGYYSTAAILYGCTYALIGRIRKSKPPYKNSHPTDWMFLILLELTTLTGIFIHFTRLLDLPFATYALYVIHMMVAVPMLVLEVPFAKWAHLAYRPLVLYFLRVKDRYLADQEALEATSPAAEEQAA</sequence>
<keyword evidence="9" id="KW-1185">Reference proteome</keyword>
<dbReference type="Proteomes" id="UP000199611">
    <property type="component" value="Unassembled WGS sequence"/>
</dbReference>
<organism evidence="8 9">
    <name type="scientific">Thermodesulforhabdus norvegica</name>
    <dbReference type="NCBI Taxonomy" id="39841"/>
    <lineage>
        <taxon>Bacteria</taxon>
        <taxon>Pseudomonadati</taxon>
        <taxon>Thermodesulfobacteriota</taxon>
        <taxon>Syntrophobacteria</taxon>
        <taxon>Syntrophobacterales</taxon>
        <taxon>Thermodesulforhabdaceae</taxon>
        <taxon>Thermodesulforhabdus</taxon>
    </lineage>
</organism>
<dbReference type="GO" id="GO:0051539">
    <property type="term" value="F:4 iron, 4 sulfur cluster binding"/>
    <property type="evidence" value="ECO:0007669"/>
    <property type="project" value="UniProtKB-KW"/>
</dbReference>
<dbReference type="InterPro" id="IPR017900">
    <property type="entry name" value="4Fe4S_Fe_S_CS"/>
</dbReference>
<keyword evidence="6" id="KW-0812">Transmembrane</keyword>
<dbReference type="EMBL" id="FOUU01000002">
    <property type="protein sequence ID" value="SFM66720.1"/>
    <property type="molecule type" value="Genomic_DNA"/>
</dbReference>
<feature type="transmembrane region" description="Helical" evidence="6">
    <location>
        <begin position="255"/>
        <end position="275"/>
    </location>
</feature>